<evidence type="ECO:0000313" key="10">
    <source>
        <dbReference type="Proteomes" id="UP000664417"/>
    </source>
</evidence>
<dbReference type="SUPFAM" id="SSF103088">
    <property type="entry name" value="OmpA-like"/>
    <property type="match status" value="1"/>
</dbReference>
<comment type="subcellular location">
    <subcellularLocation>
        <location evidence="1">Membrane</location>
    </subcellularLocation>
    <subcellularLocation>
        <location evidence="2">Periplasm</location>
    </subcellularLocation>
</comment>
<dbReference type="RefSeq" id="WP_207856495.1">
    <property type="nucleotide sequence ID" value="NZ_JAFREP010000002.1"/>
</dbReference>
<protein>
    <submittedName>
        <fullName evidence="9">OmpA family protein</fullName>
    </submittedName>
</protein>
<reference evidence="9" key="1">
    <citation type="submission" date="2021-03" db="EMBL/GenBank/DDBJ databases">
        <authorList>
            <person name="Wang G."/>
        </authorList>
    </citation>
    <scope>NUCLEOTIDE SEQUENCE</scope>
    <source>
        <strain evidence="9">KCTC 12899</strain>
    </source>
</reference>
<dbReference type="InterPro" id="IPR006665">
    <property type="entry name" value="OmpA-like"/>
</dbReference>
<proteinExistence type="inferred from homology"/>
<evidence type="ECO:0000256" key="4">
    <source>
        <dbReference type="ARBA" id="ARBA00022729"/>
    </source>
</evidence>
<gene>
    <name evidence="8" type="ORF">J3U88_02215</name>
    <name evidence="9" type="ORF">J3U88_08855</name>
</gene>
<dbReference type="PROSITE" id="PS51123">
    <property type="entry name" value="OMPA_2"/>
    <property type="match status" value="1"/>
</dbReference>
<name>A0A8J7QH76_9BACT</name>
<keyword evidence="5 6" id="KW-0472">Membrane</keyword>
<dbReference type="CDD" id="cd07185">
    <property type="entry name" value="OmpA_C-like"/>
    <property type="match status" value="1"/>
</dbReference>
<dbReference type="Pfam" id="PF00691">
    <property type="entry name" value="OmpA"/>
    <property type="match status" value="1"/>
</dbReference>
<feature type="domain" description="OmpA-like" evidence="7">
    <location>
        <begin position="387"/>
        <end position="509"/>
    </location>
</feature>
<keyword evidence="4" id="KW-0732">Signal</keyword>
<evidence type="ECO:0000256" key="3">
    <source>
        <dbReference type="ARBA" id="ARBA00010742"/>
    </source>
</evidence>
<evidence type="ECO:0000256" key="5">
    <source>
        <dbReference type="ARBA" id="ARBA00023136"/>
    </source>
</evidence>
<dbReference type="EMBL" id="JAFREP010000002">
    <property type="protein sequence ID" value="MBO1317258.1"/>
    <property type="molecule type" value="Genomic_DNA"/>
</dbReference>
<dbReference type="EMBL" id="JAFREP010000006">
    <property type="protein sequence ID" value="MBO1318565.1"/>
    <property type="molecule type" value="Genomic_DNA"/>
</dbReference>
<comment type="similarity">
    <text evidence="3">Belongs to the bacterial solute-binding protein SsuA/TauA family.</text>
</comment>
<dbReference type="Gene3D" id="3.40.190.10">
    <property type="entry name" value="Periplasmic binding protein-like II"/>
    <property type="match status" value="1"/>
</dbReference>
<comment type="caution">
    <text evidence="9">The sequence shown here is derived from an EMBL/GenBank/DDBJ whole genome shotgun (WGS) entry which is preliminary data.</text>
</comment>
<dbReference type="GO" id="GO:0042597">
    <property type="term" value="C:periplasmic space"/>
    <property type="evidence" value="ECO:0007669"/>
    <property type="project" value="UniProtKB-SubCell"/>
</dbReference>
<evidence type="ECO:0000256" key="2">
    <source>
        <dbReference type="ARBA" id="ARBA00004418"/>
    </source>
</evidence>
<dbReference type="AlphaFoldDB" id="A0A8J7QH76"/>
<evidence type="ECO:0000259" key="7">
    <source>
        <dbReference type="PROSITE" id="PS51123"/>
    </source>
</evidence>
<organism evidence="9 10">
    <name type="scientific">Acanthopleuribacter pedis</name>
    <dbReference type="NCBI Taxonomy" id="442870"/>
    <lineage>
        <taxon>Bacteria</taxon>
        <taxon>Pseudomonadati</taxon>
        <taxon>Acidobacteriota</taxon>
        <taxon>Holophagae</taxon>
        <taxon>Acanthopleuribacterales</taxon>
        <taxon>Acanthopleuribacteraceae</taxon>
        <taxon>Acanthopleuribacter</taxon>
    </lineage>
</organism>
<accession>A0A8J7QH76</accession>
<dbReference type="InterPro" id="IPR006664">
    <property type="entry name" value="OMP_bac"/>
</dbReference>
<dbReference type="SUPFAM" id="SSF53850">
    <property type="entry name" value="Periplasmic binding protein-like II"/>
    <property type="match status" value="1"/>
</dbReference>
<evidence type="ECO:0000313" key="9">
    <source>
        <dbReference type="EMBL" id="MBO1318565.1"/>
    </source>
</evidence>
<dbReference type="PRINTS" id="PR01021">
    <property type="entry name" value="OMPADOMAIN"/>
</dbReference>
<sequence>MKKSTVGFIIILVLGALGIFGWKAIDTMLTEQTSTKVSRSLKIGGDNYLGYWFINAPEMRKQAVQKDFSVEFSDDGGAYAERLKKFAAGEYDCIVLPINTYLEQGKNHDYPGVIVAAVSESKGADGMVVRTDRFQGNRVNDLNDPKLSIVYTPDSPSSFLLDLTIADFDLDRLAASDGWRAEADGSSAVLERVRKGEGDVFVMWEPDLSKALALDNVSYLWGSDKFSGYIIDVFVFHRDLLKRDRALVEDFLGVYFNVLDHYAEDKTTMVTEMARATGLKKNQVEGLLKKVDWFDLEQNCTSQFGIALKPGAAVEEGVINSIIAATDVLKRNKRLESDPLEGNPYQITNRALLESLARQAGDHGGMEQRAATKRNFEKLSSADWRDLREVGTFRLEPITFQTWNNLLTNEGKARVDRIATTLTNNYQAYRIIIRGHTGPGGDEKENTKLSRQRAEVVKQYLIAVHGINANRLQADGVGSSQPLPRKQGESQRAYGYRLPRVEFVAVEGNQL</sequence>
<dbReference type="InterPro" id="IPR036737">
    <property type="entry name" value="OmpA-like_sf"/>
</dbReference>
<evidence type="ECO:0000256" key="1">
    <source>
        <dbReference type="ARBA" id="ARBA00004370"/>
    </source>
</evidence>
<dbReference type="PANTHER" id="PTHR30024:SF47">
    <property type="entry name" value="TAURINE-BINDING PERIPLASMIC PROTEIN"/>
    <property type="match status" value="1"/>
</dbReference>
<evidence type="ECO:0000313" key="8">
    <source>
        <dbReference type="EMBL" id="MBO1317258.1"/>
    </source>
</evidence>
<dbReference type="PANTHER" id="PTHR30024">
    <property type="entry name" value="ALIPHATIC SULFONATES-BINDING PROTEIN-RELATED"/>
    <property type="match status" value="1"/>
</dbReference>
<dbReference type="Proteomes" id="UP000664417">
    <property type="component" value="Unassembled WGS sequence"/>
</dbReference>
<dbReference type="Gene3D" id="3.30.1330.60">
    <property type="entry name" value="OmpA-like domain"/>
    <property type="match status" value="1"/>
</dbReference>
<evidence type="ECO:0000256" key="6">
    <source>
        <dbReference type="PROSITE-ProRule" id="PRU00473"/>
    </source>
</evidence>
<keyword evidence="10" id="KW-1185">Reference proteome</keyword>
<dbReference type="GO" id="GO:0016020">
    <property type="term" value="C:membrane"/>
    <property type="evidence" value="ECO:0007669"/>
    <property type="project" value="UniProtKB-SubCell"/>
</dbReference>